<dbReference type="RefSeq" id="WP_209970371.1">
    <property type="nucleotide sequence ID" value="NZ_JAGGLB010000003.1"/>
</dbReference>
<reference evidence="1 2" key="1">
    <citation type="submission" date="2021-03" db="EMBL/GenBank/DDBJ databases">
        <title>Genomic Encyclopedia of Type Strains, Phase IV (KMG-IV): sequencing the most valuable type-strain genomes for metagenomic binning, comparative biology and taxonomic classification.</title>
        <authorList>
            <person name="Goeker M."/>
        </authorList>
    </citation>
    <scope>NUCLEOTIDE SEQUENCE [LARGE SCALE GENOMIC DNA]</scope>
    <source>
        <strain evidence="1 2">DSM 26048</strain>
    </source>
</reference>
<dbReference type="EMBL" id="JAGGLB010000003">
    <property type="protein sequence ID" value="MBP1989529.1"/>
    <property type="molecule type" value="Genomic_DNA"/>
</dbReference>
<name>A0ABS4IPP3_9BACL</name>
<evidence type="ECO:0000313" key="1">
    <source>
        <dbReference type="EMBL" id="MBP1989529.1"/>
    </source>
</evidence>
<evidence type="ECO:0000313" key="2">
    <source>
        <dbReference type="Proteomes" id="UP001519287"/>
    </source>
</evidence>
<keyword evidence="2" id="KW-1185">Reference proteome</keyword>
<dbReference type="Proteomes" id="UP001519287">
    <property type="component" value="Unassembled WGS sequence"/>
</dbReference>
<sequence>MWVSNEVIRGFPPDFKVKYRFFTQEEGGRKTLPRQGYRSDFALEGDFLKTKIELRVIHPEFEDENGEIIINESRSVLELGTARMWIMFPKAREERHIHDIKVGLKGYFMEGPRRVAEAEIIEIIGLFTNPRTEER</sequence>
<accession>A0ABS4IPP3</accession>
<gene>
    <name evidence="1" type="ORF">J2Z66_001127</name>
</gene>
<protein>
    <submittedName>
        <fullName evidence="1">Uncharacterized protein</fullName>
    </submittedName>
</protein>
<proteinExistence type="predicted"/>
<organism evidence="1 2">
    <name type="scientific">Paenibacillus eucommiae</name>
    <dbReference type="NCBI Taxonomy" id="1355755"/>
    <lineage>
        <taxon>Bacteria</taxon>
        <taxon>Bacillati</taxon>
        <taxon>Bacillota</taxon>
        <taxon>Bacilli</taxon>
        <taxon>Bacillales</taxon>
        <taxon>Paenibacillaceae</taxon>
        <taxon>Paenibacillus</taxon>
    </lineage>
</organism>
<dbReference type="Gene3D" id="2.40.30.10">
    <property type="entry name" value="Translation factors"/>
    <property type="match status" value="1"/>
</dbReference>
<comment type="caution">
    <text evidence="1">The sequence shown here is derived from an EMBL/GenBank/DDBJ whole genome shotgun (WGS) entry which is preliminary data.</text>
</comment>